<dbReference type="PANTHER" id="PTHR12526">
    <property type="entry name" value="GLYCOSYLTRANSFERASE"/>
    <property type="match status" value="1"/>
</dbReference>
<dbReference type="InterPro" id="IPR001296">
    <property type="entry name" value="Glyco_trans_1"/>
</dbReference>
<comment type="caution">
    <text evidence="5">The sequence shown here is derived from an EMBL/GenBank/DDBJ whole genome shotgun (WGS) entry which is preliminary data.</text>
</comment>
<evidence type="ECO:0000259" key="3">
    <source>
        <dbReference type="Pfam" id="PF00534"/>
    </source>
</evidence>
<dbReference type="GO" id="GO:0016757">
    <property type="term" value="F:glycosyltransferase activity"/>
    <property type="evidence" value="ECO:0007669"/>
    <property type="project" value="UniProtKB-KW"/>
</dbReference>
<evidence type="ECO:0000313" key="5">
    <source>
        <dbReference type="EMBL" id="PIZ35522.1"/>
    </source>
</evidence>
<name>A0A2M7T5P2_9ACTN</name>
<dbReference type="CDD" id="cd03802">
    <property type="entry name" value="GT4_AviGT4-like"/>
    <property type="match status" value="1"/>
</dbReference>
<dbReference type="AlphaFoldDB" id="A0A2M7T5P2"/>
<proteinExistence type="predicted"/>
<dbReference type="RefSeq" id="WP_286977451.1">
    <property type="nucleotide sequence ID" value="NZ_PEXG01000207.1"/>
</dbReference>
<evidence type="ECO:0000259" key="4">
    <source>
        <dbReference type="Pfam" id="PF13439"/>
    </source>
</evidence>
<keyword evidence="1" id="KW-0328">Glycosyltransferase</keyword>
<evidence type="ECO:0000256" key="2">
    <source>
        <dbReference type="ARBA" id="ARBA00022679"/>
    </source>
</evidence>
<gene>
    <name evidence="5" type="ORF">COY37_10180</name>
</gene>
<organism evidence="5 6">
    <name type="scientific">Candidatus Aquicultor secundus</name>
    <dbReference type="NCBI Taxonomy" id="1973895"/>
    <lineage>
        <taxon>Bacteria</taxon>
        <taxon>Bacillati</taxon>
        <taxon>Actinomycetota</taxon>
        <taxon>Candidatus Aquicultoria</taxon>
        <taxon>Candidatus Aquicultorales</taxon>
        <taxon>Candidatus Aquicultoraceae</taxon>
        <taxon>Candidatus Aquicultor</taxon>
    </lineage>
</organism>
<dbReference type="PANTHER" id="PTHR12526:SF595">
    <property type="entry name" value="BLL5217 PROTEIN"/>
    <property type="match status" value="1"/>
</dbReference>
<dbReference type="EMBL" id="PFNG01000236">
    <property type="protein sequence ID" value="PIZ35522.1"/>
    <property type="molecule type" value="Genomic_DNA"/>
</dbReference>
<feature type="domain" description="Glycosyl transferase family 1" evidence="3">
    <location>
        <begin position="165"/>
        <end position="303"/>
    </location>
</feature>
<reference evidence="6" key="1">
    <citation type="submission" date="2017-09" db="EMBL/GenBank/DDBJ databases">
        <title>Depth-based differentiation of microbial function through sediment-hosted aquifers and enrichment of novel symbionts in the deep terrestrial subsurface.</title>
        <authorList>
            <person name="Probst A.J."/>
            <person name="Ladd B."/>
            <person name="Jarett J.K."/>
            <person name="Geller-Mcgrath D.E."/>
            <person name="Sieber C.M.K."/>
            <person name="Emerson J.B."/>
            <person name="Anantharaman K."/>
            <person name="Thomas B.C."/>
            <person name="Malmstrom R."/>
            <person name="Stieglmeier M."/>
            <person name="Klingl A."/>
            <person name="Woyke T."/>
            <person name="Ryan C.M."/>
            <person name="Banfield J.F."/>
        </authorList>
    </citation>
    <scope>NUCLEOTIDE SEQUENCE [LARGE SCALE GENOMIC DNA]</scope>
</reference>
<sequence>MKIAQIAPIWYAIPPKGYGGIEYVVHCITEGLVKKGHDVTLFASGDSVTKAKLISPYKVAPTERIGQTYPDLIHVMQAYQMAGEFDIIHDHSGLIGPVIGSFTNAPVLHTLHGPATDEAKVFYGKLKDRIYFNGISDYQRENFGDLNFVGTIYNGVDLEKYEYTDKKEDYMFFIGRMNPEKGAHVAVEVARKTGKKLIMVSKMTEPHEKAYYEEKVKPLLAPNIELMGEVDTKTKVEMYKKASCVLFPIQWPEPFGLVMTEAMACGTPVLAMRNGSVPEVIDHGTTGFICNTTDEMVEAVSKVDTIEPIDCRRHVEKRFSTHKMVDCYVKAYIKILEKENKYYELPSVA</sequence>
<protein>
    <submittedName>
        <fullName evidence="5">Glycosyl transferase</fullName>
    </submittedName>
</protein>
<dbReference type="Pfam" id="PF13439">
    <property type="entry name" value="Glyco_transf_4"/>
    <property type="match status" value="1"/>
</dbReference>
<evidence type="ECO:0000256" key="1">
    <source>
        <dbReference type="ARBA" id="ARBA00022676"/>
    </source>
</evidence>
<dbReference type="Gene3D" id="3.40.50.2000">
    <property type="entry name" value="Glycogen Phosphorylase B"/>
    <property type="match status" value="2"/>
</dbReference>
<dbReference type="Pfam" id="PF00534">
    <property type="entry name" value="Glycos_transf_1"/>
    <property type="match status" value="1"/>
</dbReference>
<evidence type="ECO:0000313" key="6">
    <source>
        <dbReference type="Proteomes" id="UP000230956"/>
    </source>
</evidence>
<dbReference type="Proteomes" id="UP000230956">
    <property type="component" value="Unassembled WGS sequence"/>
</dbReference>
<dbReference type="SUPFAM" id="SSF53756">
    <property type="entry name" value="UDP-Glycosyltransferase/glycogen phosphorylase"/>
    <property type="match status" value="1"/>
</dbReference>
<feature type="domain" description="Glycosyltransferase subfamily 4-like N-terminal" evidence="4">
    <location>
        <begin position="18"/>
        <end position="159"/>
    </location>
</feature>
<dbReference type="InterPro" id="IPR028098">
    <property type="entry name" value="Glyco_trans_4-like_N"/>
</dbReference>
<accession>A0A2M7T5P2</accession>
<keyword evidence="2 5" id="KW-0808">Transferase</keyword>